<dbReference type="InterPro" id="IPR009100">
    <property type="entry name" value="AcylCoA_DH/oxidase_NM_dom_sf"/>
</dbReference>
<dbReference type="InterPro" id="IPR013786">
    <property type="entry name" value="AcylCoA_DH/ox_N"/>
</dbReference>
<dbReference type="InterPro" id="IPR037069">
    <property type="entry name" value="AcylCoA_DH/ox_N_sf"/>
</dbReference>
<name>A0A382Y0F8_9ZZZZ</name>
<feature type="domain" description="Acyl-CoA dehydrogenase/oxidase N-terminal" evidence="1">
    <location>
        <begin position="6"/>
        <end position="103"/>
    </location>
</feature>
<dbReference type="Gene3D" id="1.10.540.10">
    <property type="entry name" value="Acyl-CoA dehydrogenase/oxidase, N-terminal domain"/>
    <property type="match status" value="1"/>
</dbReference>
<dbReference type="Pfam" id="PF02771">
    <property type="entry name" value="Acyl-CoA_dh_N"/>
    <property type="match status" value="1"/>
</dbReference>
<accession>A0A382Y0F8</accession>
<reference evidence="2" key="1">
    <citation type="submission" date="2018-05" db="EMBL/GenBank/DDBJ databases">
        <authorList>
            <person name="Lanie J.A."/>
            <person name="Ng W.-L."/>
            <person name="Kazmierczak K.M."/>
            <person name="Andrzejewski T.M."/>
            <person name="Davidsen T.M."/>
            <person name="Wayne K.J."/>
            <person name="Tettelin H."/>
            <person name="Glass J.I."/>
            <person name="Rusch D."/>
            <person name="Podicherti R."/>
            <person name="Tsui H.-C.T."/>
            <person name="Winkler M.E."/>
        </authorList>
    </citation>
    <scope>NUCLEOTIDE SEQUENCE</scope>
</reference>
<dbReference type="SUPFAM" id="SSF56645">
    <property type="entry name" value="Acyl-CoA dehydrogenase NM domain-like"/>
    <property type="match status" value="1"/>
</dbReference>
<evidence type="ECO:0000313" key="2">
    <source>
        <dbReference type="EMBL" id="SVD76241.1"/>
    </source>
</evidence>
<dbReference type="GO" id="GO:0016627">
    <property type="term" value="F:oxidoreductase activity, acting on the CH-CH group of donors"/>
    <property type="evidence" value="ECO:0007669"/>
    <property type="project" value="InterPro"/>
</dbReference>
<dbReference type="AlphaFoldDB" id="A0A382Y0F8"/>
<evidence type="ECO:0000259" key="1">
    <source>
        <dbReference type="Pfam" id="PF02771"/>
    </source>
</evidence>
<dbReference type="EMBL" id="UINC01171594">
    <property type="protein sequence ID" value="SVD76241.1"/>
    <property type="molecule type" value="Genomic_DNA"/>
</dbReference>
<protein>
    <recommendedName>
        <fullName evidence="1">Acyl-CoA dehydrogenase/oxidase N-terminal domain-containing protein</fullName>
    </recommendedName>
</protein>
<proteinExistence type="predicted"/>
<organism evidence="2">
    <name type="scientific">marine metagenome</name>
    <dbReference type="NCBI Taxonomy" id="408172"/>
    <lineage>
        <taxon>unclassified sequences</taxon>
        <taxon>metagenomes</taxon>
        <taxon>ecological metagenomes</taxon>
    </lineage>
</organism>
<feature type="non-terminal residue" evidence="2">
    <location>
        <position position="105"/>
    </location>
</feature>
<gene>
    <name evidence="2" type="ORF">METZ01_LOCUS429095</name>
</gene>
<dbReference type="GO" id="GO:0050660">
    <property type="term" value="F:flavin adenine dinucleotide binding"/>
    <property type="evidence" value="ECO:0007669"/>
    <property type="project" value="InterPro"/>
</dbReference>
<sequence length="105" mass="11444">MDFAITPEQQDLKALVARIFDERVDAEQLPDYDVGQDWFDRDLWKALADSQLLGVALAEEVGGAGLGFEELCILLEEAGRTLAPLPLVPTLVTAALTIDRFGTAI</sequence>